<dbReference type="eggNOG" id="COG1409">
    <property type="taxonomic scope" value="Bacteria"/>
</dbReference>
<evidence type="ECO:0000313" key="2">
    <source>
        <dbReference type="EMBL" id="KGX86620.1"/>
    </source>
</evidence>
<dbReference type="Gene3D" id="3.60.21.10">
    <property type="match status" value="1"/>
</dbReference>
<dbReference type="STRING" id="1385512.N784_04445"/>
<dbReference type="NCBIfam" id="TIGR03729">
    <property type="entry name" value="acc_ester"/>
    <property type="match status" value="1"/>
</dbReference>
<name>A0A0A5G6A4_9BACI</name>
<dbReference type="SUPFAM" id="SSF56300">
    <property type="entry name" value="Metallo-dependent phosphatases"/>
    <property type="match status" value="1"/>
</dbReference>
<dbReference type="PANTHER" id="PTHR36492">
    <property type="match status" value="1"/>
</dbReference>
<dbReference type="GO" id="GO:0016787">
    <property type="term" value="F:hydrolase activity"/>
    <property type="evidence" value="ECO:0007669"/>
    <property type="project" value="UniProtKB-KW"/>
</dbReference>
<comment type="caution">
    <text evidence="2">The sequence shown here is derived from an EMBL/GenBank/DDBJ whole genome shotgun (WGS) entry which is preliminary data.</text>
</comment>
<keyword evidence="3" id="KW-1185">Reference proteome</keyword>
<accession>A0A0A5G6A4</accession>
<dbReference type="Pfam" id="PF00149">
    <property type="entry name" value="Metallophos"/>
    <property type="match status" value="1"/>
</dbReference>
<sequence>MIIGVLADLHIDMNDQATETSVIEALVTISKQKKLDALILAGDLANDYQVSLHALNQLKSSLNIPCLFVPGNHDLWNIHHPNMRTWDIYKCLESYSDNLTKSPFSLSDNWVVIGDIGWYDYKFADSSFSINQLEEMTLNERVWKDKHYTNWNMTYPELQTLFQQKLEKQIKLHESKNIILVTHVVPHSNFIVPTPDHTWSYFNAFLGSPKYGELIKKYSSSIKYAISGHVHFRKTFKIDKTTYINNSLGYRKQWIHSQHVKEEIQNALLTISL</sequence>
<dbReference type="EMBL" id="AVPG01000012">
    <property type="protein sequence ID" value="KGX86620.1"/>
    <property type="molecule type" value="Genomic_DNA"/>
</dbReference>
<feature type="domain" description="Calcineurin-like phosphoesterase" evidence="1">
    <location>
        <begin position="3"/>
        <end position="231"/>
    </location>
</feature>
<proteinExistence type="predicted"/>
<dbReference type="InterPro" id="IPR029052">
    <property type="entry name" value="Metallo-depent_PP-like"/>
</dbReference>
<organism evidence="2 3">
    <name type="scientific">Pontibacillus litoralis JSM 072002</name>
    <dbReference type="NCBI Taxonomy" id="1385512"/>
    <lineage>
        <taxon>Bacteria</taxon>
        <taxon>Bacillati</taxon>
        <taxon>Bacillota</taxon>
        <taxon>Bacilli</taxon>
        <taxon>Bacillales</taxon>
        <taxon>Bacillaceae</taxon>
        <taxon>Pontibacillus</taxon>
    </lineage>
</organism>
<dbReference type="RefSeq" id="WP_036834359.1">
    <property type="nucleotide sequence ID" value="NZ_AVPG01000012.1"/>
</dbReference>
<dbReference type="InterPro" id="IPR052963">
    <property type="entry name" value="Pantetheine_PDE"/>
</dbReference>
<keyword evidence="2" id="KW-0378">Hydrolase</keyword>
<evidence type="ECO:0000259" key="1">
    <source>
        <dbReference type="Pfam" id="PF00149"/>
    </source>
</evidence>
<dbReference type="OrthoDB" id="113290at2"/>
<dbReference type="Proteomes" id="UP000030401">
    <property type="component" value="Unassembled WGS sequence"/>
</dbReference>
<dbReference type="CDD" id="cd00838">
    <property type="entry name" value="MPP_superfamily"/>
    <property type="match status" value="1"/>
</dbReference>
<evidence type="ECO:0000313" key="3">
    <source>
        <dbReference type="Proteomes" id="UP000030401"/>
    </source>
</evidence>
<dbReference type="InterPro" id="IPR004843">
    <property type="entry name" value="Calcineurin-like_PHP"/>
</dbReference>
<dbReference type="InterPro" id="IPR022302">
    <property type="entry name" value="Phosphoesterase_putative"/>
</dbReference>
<dbReference type="AlphaFoldDB" id="A0A0A5G6A4"/>
<reference evidence="2 3" key="1">
    <citation type="submission" date="2013-08" db="EMBL/GenBank/DDBJ databases">
        <authorList>
            <person name="Huang J."/>
            <person name="Wang G."/>
        </authorList>
    </citation>
    <scope>NUCLEOTIDE SEQUENCE [LARGE SCALE GENOMIC DNA]</scope>
    <source>
        <strain evidence="2 3">JSM 072002</strain>
    </source>
</reference>
<protein>
    <submittedName>
        <fullName evidence="2">Phosphohydrolase</fullName>
    </submittedName>
</protein>
<gene>
    <name evidence="2" type="ORF">N784_04445</name>
</gene>
<dbReference type="PANTHER" id="PTHR36492:SF2">
    <property type="entry name" value="[ACYL-CARRIER-PROTEIN] PHOSPHODIESTERASE PPTH"/>
    <property type="match status" value="1"/>
</dbReference>